<comment type="subcellular location">
    <subcellularLocation>
        <location evidence="1">Secreted</location>
    </subcellularLocation>
</comment>
<evidence type="ECO:0000313" key="6">
    <source>
        <dbReference type="Proteomes" id="UP000238392"/>
    </source>
</evidence>
<evidence type="ECO:0000313" key="5">
    <source>
        <dbReference type="EMBL" id="PRY94159.1"/>
    </source>
</evidence>
<dbReference type="GO" id="GO:0005509">
    <property type="term" value="F:calcium ion binding"/>
    <property type="evidence" value="ECO:0007669"/>
    <property type="project" value="InterPro"/>
</dbReference>
<feature type="compositionally biased region" description="Acidic residues" evidence="3">
    <location>
        <begin position="26"/>
        <end position="52"/>
    </location>
</feature>
<dbReference type="PANTHER" id="PTHR38340">
    <property type="entry name" value="S-LAYER PROTEIN"/>
    <property type="match status" value="1"/>
</dbReference>
<feature type="chain" id="PRO_5015735958" evidence="4">
    <location>
        <begin position="23"/>
        <end position="566"/>
    </location>
</feature>
<evidence type="ECO:0000256" key="3">
    <source>
        <dbReference type="SAM" id="MobiDB-lite"/>
    </source>
</evidence>
<dbReference type="InterPro" id="IPR001343">
    <property type="entry name" value="Hemolysn_Ca-bd"/>
</dbReference>
<dbReference type="SUPFAM" id="SSF51120">
    <property type="entry name" value="beta-Roll"/>
    <property type="match status" value="3"/>
</dbReference>
<gene>
    <name evidence="5" type="ORF">CLV74_101294</name>
</gene>
<evidence type="ECO:0000256" key="1">
    <source>
        <dbReference type="ARBA" id="ARBA00004613"/>
    </source>
</evidence>
<proteinExistence type="predicted"/>
<sequence length="566" mass="56747">MSNFLIGLLATMAAYTFALVLAGGDGADDDSDQSDTDDSDSDDGDLTEDTAENTEGPAIGTVATGTDSDDFITGTAYADTLSGDAGDDTLVGGDGADRLNGNANDDYLSGGAGNDTLSGGASQDALVGGSGNDLLNGDGGQDILFGGSGNDTLNGGDGIGLLIGGSGNDLSTGGTVNDLIVDDTGADTLIGGGGRDDLISVDGDYDLDLVVSLQDNPNQFSAASNSPLDDTSTGDGADVLDGGTQGDWLVFDGGDTVTGGAGTDVFVTARQWTNDLGPAVITDYDPADDTLEYYYNASTGTPSLTVQTTDDGAAIVYDGDAAVLRIEDAPEGFSAGDITLVENDDSPTDSSTVLYENYFIGSGTNELITGYDTNDVILGDAGYDTIYGGNGHDYLLGAKGIDALYGEDGDDVLDGGNGQDALDGGDGDDVLNGTTLELARGATALADIANAPYGAPAADGSDTLYGGYGADTLIGAGADILTGADGEDLLVTGDWDLDAGAVTVTDFDPTEDTLAYVYTGATPILTSETDLDGTHIYADGTLIMTLTNALPDGFDVISAIVLQAAA</sequence>
<name>A0A2T0X5E4_9RHOB</name>
<dbReference type="PRINTS" id="PR00313">
    <property type="entry name" value="CABNDNGRPT"/>
</dbReference>
<dbReference type="RefSeq" id="WP_106262426.1">
    <property type="nucleotide sequence ID" value="NZ_PVTQ01000001.1"/>
</dbReference>
<organism evidence="5 6">
    <name type="scientific">Donghicola tyrosinivorans</name>
    <dbReference type="NCBI Taxonomy" id="1652492"/>
    <lineage>
        <taxon>Bacteria</taxon>
        <taxon>Pseudomonadati</taxon>
        <taxon>Pseudomonadota</taxon>
        <taxon>Alphaproteobacteria</taxon>
        <taxon>Rhodobacterales</taxon>
        <taxon>Roseobacteraceae</taxon>
        <taxon>Donghicola</taxon>
    </lineage>
</organism>
<feature type="region of interest" description="Disordered" evidence="3">
    <location>
        <begin position="26"/>
        <end position="67"/>
    </location>
</feature>
<accession>A0A2T0X5E4</accession>
<reference evidence="5 6" key="1">
    <citation type="submission" date="2018-03" db="EMBL/GenBank/DDBJ databases">
        <title>Genomic Encyclopedia of Archaeal and Bacterial Type Strains, Phase II (KMG-II): from individual species to whole genera.</title>
        <authorList>
            <person name="Goeker M."/>
        </authorList>
    </citation>
    <scope>NUCLEOTIDE SEQUENCE [LARGE SCALE GENOMIC DNA]</scope>
    <source>
        <strain evidence="5 6">DSM 100212</strain>
    </source>
</reference>
<dbReference type="EMBL" id="PVTQ01000001">
    <property type="protein sequence ID" value="PRY94159.1"/>
    <property type="molecule type" value="Genomic_DNA"/>
</dbReference>
<dbReference type="InterPro" id="IPR018511">
    <property type="entry name" value="Hemolysin-typ_Ca-bd_CS"/>
</dbReference>
<dbReference type="InterPro" id="IPR050557">
    <property type="entry name" value="RTX_toxin/Mannuronan_C5-epim"/>
</dbReference>
<feature type="signal peptide" evidence="4">
    <location>
        <begin position="1"/>
        <end position="22"/>
    </location>
</feature>
<dbReference type="Gene3D" id="2.150.10.10">
    <property type="entry name" value="Serralysin-like metalloprotease, C-terminal"/>
    <property type="match status" value="5"/>
</dbReference>
<comment type="caution">
    <text evidence="5">The sequence shown here is derived from an EMBL/GenBank/DDBJ whole genome shotgun (WGS) entry which is preliminary data.</text>
</comment>
<keyword evidence="6" id="KW-1185">Reference proteome</keyword>
<dbReference type="Pfam" id="PF00353">
    <property type="entry name" value="HemolysinCabind"/>
    <property type="match status" value="6"/>
</dbReference>
<feature type="compositionally biased region" description="Polar residues" evidence="3">
    <location>
        <begin position="218"/>
        <end position="234"/>
    </location>
</feature>
<dbReference type="InterPro" id="IPR011049">
    <property type="entry name" value="Serralysin-like_metalloprot_C"/>
</dbReference>
<feature type="region of interest" description="Disordered" evidence="3">
    <location>
        <begin position="218"/>
        <end position="238"/>
    </location>
</feature>
<dbReference type="PANTHER" id="PTHR38340:SF1">
    <property type="entry name" value="S-LAYER PROTEIN"/>
    <property type="match status" value="1"/>
</dbReference>
<protein>
    <submittedName>
        <fullName evidence="5">Hemolysin type calcium-binding protein</fullName>
    </submittedName>
</protein>
<keyword evidence="4" id="KW-0732">Signal</keyword>
<dbReference type="GO" id="GO:0005576">
    <property type="term" value="C:extracellular region"/>
    <property type="evidence" value="ECO:0007669"/>
    <property type="project" value="UniProtKB-SubCell"/>
</dbReference>
<dbReference type="PROSITE" id="PS00330">
    <property type="entry name" value="HEMOLYSIN_CALCIUM"/>
    <property type="match status" value="4"/>
</dbReference>
<dbReference type="Proteomes" id="UP000238392">
    <property type="component" value="Unassembled WGS sequence"/>
</dbReference>
<evidence type="ECO:0000256" key="2">
    <source>
        <dbReference type="ARBA" id="ARBA00022525"/>
    </source>
</evidence>
<dbReference type="OrthoDB" id="7724872at2"/>
<evidence type="ECO:0000256" key="4">
    <source>
        <dbReference type="SAM" id="SignalP"/>
    </source>
</evidence>
<keyword evidence="2" id="KW-0964">Secreted</keyword>
<dbReference type="AlphaFoldDB" id="A0A2T0X5E4"/>